<keyword evidence="2" id="KW-1185">Reference proteome</keyword>
<organism evidence="1 2">
    <name type="scientific">Amycolatopsis xylanica</name>
    <dbReference type="NCBI Taxonomy" id="589385"/>
    <lineage>
        <taxon>Bacteria</taxon>
        <taxon>Bacillati</taxon>
        <taxon>Actinomycetota</taxon>
        <taxon>Actinomycetes</taxon>
        <taxon>Pseudonocardiales</taxon>
        <taxon>Pseudonocardiaceae</taxon>
        <taxon>Amycolatopsis</taxon>
    </lineage>
</organism>
<sequence length="208" mass="22552">MSHVVVLDYPGPEHERRIKSLGLGRHVLDEIRPREVALGRHVRQLVERTGGGRVVIAHCAAAVIGREFARLTGAARFIVVNPETPEPREVLELARTIMEDPALPEVTAARLADFEPVLVERYQRDLGGDLVLAEELASAQLDWVHHLAAAADPEAGAVLSSEVHLTSTDHECPAGCPAEHVRAAATAEEMFGSEQVRAFFAEEVPDAG</sequence>
<evidence type="ECO:0000313" key="1">
    <source>
        <dbReference type="EMBL" id="SDW23208.1"/>
    </source>
</evidence>
<protein>
    <submittedName>
        <fullName evidence="1">Uncharacterized protein</fullName>
    </submittedName>
</protein>
<dbReference type="RefSeq" id="WP_143046932.1">
    <property type="nucleotide sequence ID" value="NZ_FNON01000001.1"/>
</dbReference>
<gene>
    <name evidence="1" type="ORF">SAMN05421504_10128</name>
</gene>
<proteinExistence type="predicted"/>
<dbReference type="EMBL" id="FNON01000001">
    <property type="protein sequence ID" value="SDW23208.1"/>
    <property type="molecule type" value="Genomic_DNA"/>
</dbReference>
<reference evidence="1 2" key="1">
    <citation type="submission" date="2016-10" db="EMBL/GenBank/DDBJ databases">
        <authorList>
            <person name="de Groot N.N."/>
        </authorList>
    </citation>
    <scope>NUCLEOTIDE SEQUENCE [LARGE SCALE GENOMIC DNA]</scope>
    <source>
        <strain evidence="1 2">CPCC 202699</strain>
    </source>
</reference>
<dbReference type="Proteomes" id="UP000199515">
    <property type="component" value="Unassembled WGS sequence"/>
</dbReference>
<name>A0A1H2RVC7_9PSEU</name>
<dbReference type="AlphaFoldDB" id="A0A1H2RVC7"/>
<dbReference type="OrthoDB" id="8871309at2"/>
<dbReference type="STRING" id="589385.SAMN05421504_10128"/>
<accession>A0A1H2RVC7</accession>
<evidence type="ECO:0000313" key="2">
    <source>
        <dbReference type="Proteomes" id="UP000199515"/>
    </source>
</evidence>